<name>A0A8H6XR86_9AGAR</name>
<sequence>MASASSPVRRVPPEMVCEIFALTLSCKDDRMDKTPWQLGHICQSWRLAALGYPPLWNSITIPSPRDSFLLPMIETQLLRSASGPLNVYWSADEEEGTADPQCAASVVSHCNRWHLVCLDTTYTSDELSWLHPAAGRLDALERLKVLGSDPTVGIRDIFSVAPRLREVILTDFRLGRYSAQIDLPWGQITHYRGAFIAQTQIDILKQTPYLRQCAVGLKLHIDYDPDNNSPAVLPYLRRLCIGQPRLLDRLNTPLLEELSCVRNWRMDLRALLPFVHSSSCSLKTLVLMSCGICPDLVEVLRGLPSLTYAFIESPDERHGETAGQYEHTVALFEAMTTKDLCPALTSFVFGMAPEFPQDVFFTMVQSRTKSNPLNYLRLFGYDNSALDPSSLSSIRGYSTMTRPLPSLPALEVCPSTMMDPIQALREEGFDIAFVGGRDVDLLKEKWLFV</sequence>
<protein>
    <recommendedName>
        <fullName evidence="3">F-box domain-containing protein</fullName>
    </recommendedName>
</protein>
<dbReference type="Proteomes" id="UP000620124">
    <property type="component" value="Unassembled WGS sequence"/>
</dbReference>
<dbReference type="SUPFAM" id="SSF52047">
    <property type="entry name" value="RNI-like"/>
    <property type="match status" value="1"/>
</dbReference>
<reference evidence="1" key="1">
    <citation type="submission" date="2020-05" db="EMBL/GenBank/DDBJ databases">
        <title>Mycena genomes resolve the evolution of fungal bioluminescence.</title>
        <authorList>
            <person name="Tsai I.J."/>
        </authorList>
    </citation>
    <scope>NUCLEOTIDE SEQUENCE</scope>
    <source>
        <strain evidence="1">CCC161011</strain>
    </source>
</reference>
<gene>
    <name evidence="1" type="ORF">MVEN_01663400</name>
</gene>
<dbReference type="EMBL" id="JACAZI010000014">
    <property type="protein sequence ID" value="KAF7345006.1"/>
    <property type="molecule type" value="Genomic_DNA"/>
</dbReference>
<organism evidence="1 2">
    <name type="scientific">Mycena venus</name>
    <dbReference type="NCBI Taxonomy" id="2733690"/>
    <lineage>
        <taxon>Eukaryota</taxon>
        <taxon>Fungi</taxon>
        <taxon>Dikarya</taxon>
        <taxon>Basidiomycota</taxon>
        <taxon>Agaricomycotina</taxon>
        <taxon>Agaricomycetes</taxon>
        <taxon>Agaricomycetidae</taxon>
        <taxon>Agaricales</taxon>
        <taxon>Marasmiineae</taxon>
        <taxon>Mycenaceae</taxon>
        <taxon>Mycena</taxon>
    </lineage>
</organism>
<accession>A0A8H6XR86</accession>
<keyword evidence="2" id="KW-1185">Reference proteome</keyword>
<evidence type="ECO:0008006" key="3">
    <source>
        <dbReference type="Google" id="ProtNLM"/>
    </source>
</evidence>
<comment type="caution">
    <text evidence="1">The sequence shown here is derived from an EMBL/GenBank/DDBJ whole genome shotgun (WGS) entry which is preliminary data.</text>
</comment>
<dbReference type="AlphaFoldDB" id="A0A8H6XR86"/>
<dbReference type="OrthoDB" id="2835096at2759"/>
<evidence type="ECO:0000313" key="2">
    <source>
        <dbReference type="Proteomes" id="UP000620124"/>
    </source>
</evidence>
<evidence type="ECO:0000313" key="1">
    <source>
        <dbReference type="EMBL" id="KAF7345006.1"/>
    </source>
</evidence>
<proteinExistence type="predicted"/>